<sequence length="638" mass="72211">METSHPTIADAREFAEGVRKVYPDKMFAYNCSPSFNWKQHLSPTQLEKFQKELGALGFKYQFITLAGFHANSYSMFDLARNYKEKGMLAYSSLQQQEFAAEQHGYSAVKHQREVGTGYFDHISNAVTGGQSSTTALAGSTEEAQFHTATASSEDEEILTLTAPMAAGDEKILTPDALRFIKDLNKKFDGKRRELLKKRQQVQIEINDGVYFPDFSSETAHLREDMGWKGSEIPQDLQDRRVEITGPTDRKMVINALNSGANVFMADFEDSNTPSWRNQLEGQVNLYDAVRDNISYMHPTTKKEYTLNQKVAVLNVRPRGWHLPEKHVLIHNKPTSGSLFDFGLFVYHNAKALKDKGSGPYFYLPKLQNAEEAKLWAEVFAYSEDRLDLPRGTIKCTVLIEHLLATFQMNEIIYALKDHIVGLNCGRWDYIFSYIKTFQNHRKFLLPDRFQIGMTSPFMRAYSLLCIKTCHQRGIHAMGGMAAQIPIKNDDVANSKALALVHQDKEREATDGHDGTWVAHPGLVPIARKVFDDCMPSANQIEKQLQSFFVTNQELTAIPEGTRTDHGFRHNISVTLGTNLPYCCTFLKKAEMEMIEFQATSTHGYAALVAYRSTTSWKTLPQRKSVAHNFGNGSDTMLD</sequence>
<evidence type="ECO:0000256" key="3">
    <source>
        <dbReference type="ARBA" id="ARBA00023239"/>
    </source>
</evidence>
<keyword evidence="4" id="KW-0329">Glyoxylate bypass</keyword>
<dbReference type="GO" id="GO:0006099">
    <property type="term" value="P:tricarboxylic acid cycle"/>
    <property type="evidence" value="ECO:0007669"/>
    <property type="project" value="UniProtKB-KW"/>
</dbReference>
<organism evidence="7 8">
    <name type="scientific">Teladorsagia circumcincta</name>
    <name type="common">Brown stomach worm</name>
    <name type="synonym">Ostertagia circumcincta</name>
    <dbReference type="NCBI Taxonomy" id="45464"/>
    <lineage>
        <taxon>Eukaryota</taxon>
        <taxon>Metazoa</taxon>
        <taxon>Ecdysozoa</taxon>
        <taxon>Nematoda</taxon>
        <taxon>Chromadorea</taxon>
        <taxon>Rhabditida</taxon>
        <taxon>Rhabditina</taxon>
        <taxon>Rhabditomorpha</taxon>
        <taxon>Strongyloidea</taxon>
        <taxon>Trichostrongylidae</taxon>
        <taxon>Teladorsagia</taxon>
    </lineage>
</organism>
<evidence type="ECO:0000259" key="5">
    <source>
        <dbReference type="Pfam" id="PF01274"/>
    </source>
</evidence>
<evidence type="ECO:0000256" key="1">
    <source>
        <dbReference type="ARBA" id="ARBA00006394"/>
    </source>
</evidence>
<protein>
    <recommendedName>
        <fullName evidence="2 4">Malate synthase</fullName>
        <ecNumber evidence="2 4">2.3.3.9</ecNumber>
    </recommendedName>
</protein>
<dbReference type="InterPro" id="IPR046363">
    <property type="entry name" value="MS_N_TIM-barrel_dom"/>
</dbReference>
<dbReference type="Gene3D" id="3.20.20.360">
    <property type="entry name" value="Malate synthase, domain 3"/>
    <property type="match status" value="1"/>
</dbReference>
<dbReference type="InterPro" id="IPR015813">
    <property type="entry name" value="Pyrv/PenolPyrv_kinase-like_dom"/>
</dbReference>
<dbReference type="NCBIfam" id="TIGR01344">
    <property type="entry name" value="malate_syn_A"/>
    <property type="match status" value="1"/>
</dbReference>
<dbReference type="Pfam" id="PF00463">
    <property type="entry name" value="ICL"/>
    <property type="match status" value="1"/>
</dbReference>
<proteinExistence type="inferred from homology"/>
<dbReference type="InterPro" id="IPR011076">
    <property type="entry name" value="Malate_synth_sf"/>
</dbReference>
<keyword evidence="4" id="KW-0808">Transferase</keyword>
<gene>
    <name evidence="7" type="ORF">TELCIR_04692</name>
</gene>
<name>A0A2G9USY2_TELCI</name>
<comment type="similarity">
    <text evidence="1 4">Belongs to the malate synthase family.</text>
</comment>
<dbReference type="InterPro" id="IPR006254">
    <property type="entry name" value="Isocitrate_lyase"/>
</dbReference>
<dbReference type="InterPro" id="IPR001465">
    <property type="entry name" value="Malate_synthase_TIM"/>
</dbReference>
<dbReference type="InterPro" id="IPR048356">
    <property type="entry name" value="MS_N"/>
</dbReference>
<evidence type="ECO:0000313" key="7">
    <source>
        <dbReference type="EMBL" id="PIO73337.1"/>
    </source>
</evidence>
<evidence type="ECO:0000256" key="4">
    <source>
        <dbReference type="RuleBase" id="RU000555"/>
    </source>
</evidence>
<dbReference type="GO" id="GO:0004474">
    <property type="term" value="F:malate synthase activity"/>
    <property type="evidence" value="ECO:0007669"/>
    <property type="project" value="UniProtKB-EC"/>
</dbReference>
<comment type="pathway">
    <text evidence="4">Carbohydrate metabolism; glyoxylate cycle; (S)-malate from isocitrate: step 2/2.</text>
</comment>
<feature type="domain" description="Malate synthase TIM barrel" evidence="5">
    <location>
        <begin position="313"/>
        <end position="555"/>
    </location>
</feature>
<evidence type="ECO:0000313" key="8">
    <source>
        <dbReference type="Proteomes" id="UP000230423"/>
    </source>
</evidence>
<dbReference type="InterPro" id="IPR006252">
    <property type="entry name" value="Malate_synthA"/>
</dbReference>
<dbReference type="GO" id="GO:0005737">
    <property type="term" value="C:cytoplasm"/>
    <property type="evidence" value="ECO:0007669"/>
    <property type="project" value="TreeGrafter"/>
</dbReference>
<dbReference type="Pfam" id="PF01274">
    <property type="entry name" value="MS_TIM-barrel"/>
    <property type="match status" value="1"/>
</dbReference>
<dbReference type="PROSITE" id="PS00510">
    <property type="entry name" value="MALATE_SYNTHASE"/>
    <property type="match status" value="1"/>
</dbReference>
<dbReference type="PANTHER" id="PTHR42902:SF1">
    <property type="entry name" value="MALATE SYNTHASE 1-RELATED"/>
    <property type="match status" value="1"/>
</dbReference>
<dbReference type="InterPro" id="IPR040442">
    <property type="entry name" value="Pyrv_kinase-like_dom_sf"/>
</dbReference>
<keyword evidence="4" id="KW-0816">Tricarboxylic acid cycle</keyword>
<dbReference type="GO" id="GO:0004451">
    <property type="term" value="F:isocitrate lyase activity"/>
    <property type="evidence" value="ECO:0007669"/>
    <property type="project" value="InterPro"/>
</dbReference>
<dbReference type="OrthoDB" id="4078635at2759"/>
<dbReference type="AlphaFoldDB" id="A0A2G9USY2"/>
<dbReference type="GO" id="GO:0006097">
    <property type="term" value="P:glyoxylate cycle"/>
    <property type="evidence" value="ECO:0007669"/>
    <property type="project" value="UniProtKB-UniPathway"/>
</dbReference>
<reference evidence="7 8" key="1">
    <citation type="submission" date="2015-09" db="EMBL/GenBank/DDBJ databases">
        <title>Draft genome of the parasitic nematode Teladorsagia circumcincta isolate WARC Sus (inbred).</title>
        <authorList>
            <person name="Mitreva M."/>
        </authorList>
    </citation>
    <scope>NUCLEOTIDE SEQUENCE [LARGE SCALE GENOMIC DNA]</scope>
    <source>
        <strain evidence="7 8">S</strain>
    </source>
</reference>
<comment type="catalytic activity">
    <reaction evidence="4">
        <text>glyoxylate + acetyl-CoA + H2O = (S)-malate + CoA + H(+)</text>
        <dbReference type="Rhea" id="RHEA:18181"/>
        <dbReference type="ChEBI" id="CHEBI:15377"/>
        <dbReference type="ChEBI" id="CHEBI:15378"/>
        <dbReference type="ChEBI" id="CHEBI:15589"/>
        <dbReference type="ChEBI" id="CHEBI:36655"/>
        <dbReference type="ChEBI" id="CHEBI:57287"/>
        <dbReference type="ChEBI" id="CHEBI:57288"/>
        <dbReference type="EC" id="2.3.3.9"/>
    </reaction>
</comment>
<dbReference type="SUPFAM" id="SSF51645">
    <property type="entry name" value="Malate synthase G"/>
    <property type="match status" value="1"/>
</dbReference>
<dbReference type="Gene3D" id="3.20.20.60">
    <property type="entry name" value="Phosphoenolpyruvate-binding domains"/>
    <property type="match status" value="1"/>
</dbReference>
<dbReference type="SUPFAM" id="SSF51621">
    <property type="entry name" value="Phosphoenolpyruvate/pyruvate domain"/>
    <property type="match status" value="1"/>
</dbReference>
<keyword evidence="3" id="KW-0456">Lyase</keyword>
<dbReference type="Proteomes" id="UP000230423">
    <property type="component" value="Unassembled WGS sequence"/>
</dbReference>
<dbReference type="EMBL" id="KZ345475">
    <property type="protein sequence ID" value="PIO73337.1"/>
    <property type="molecule type" value="Genomic_DNA"/>
</dbReference>
<dbReference type="InterPro" id="IPR019830">
    <property type="entry name" value="Malate_synthase_CS"/>
</dbReference>
<dbReference type="EC" id="2.3.3.9" evidence="2 4"/>
<accession>A0A2G9USY2</accession>
<evidence type="ECO:0000256" key="2">
    <source>
        <dbReference type="ARBA" id="ARBA00012636"/>
    </source>
</evidence>
<dbReference type="PANTHER" id="PTHR42902">
    <property type="entry name" value="MALATE SYNTHASE"/>
    <property type="match status" value="1"/>
</dbReference>
<feature type="domain" description="Malate synthase N-terminal" evidence="6">
    <location>
        <begin position="161"/>
        <end position="220"/>
    </location>
</feature>
<dbReference type="Pfam" id="PF20656">
    <property type="entry name" value="MS_N"/>
    <property type="match status" value="1"/>
</dbReference>
<evidence type="ECO:0000259" key="6">
    <source>
        <dbReference type="Pfam" id="PF20656"/>
    </source>
</evidence>
<dbReference type="FunFam" id="3.20.20.360:FF:000001">
    <property type="entry name" value="Malate synthase"/>
    <property type="match status" value="1"/>
</dbReference>
<dbReference type="UniPathway" id="UPA00703">
    <property type="reaction ID" value="UER00720"/>
</dbReference>
<keyword evidence="8" id="KW-1185">Reference proteome</keyword>
<dbReference type="CDD" id="cd00727">
    <property type="entry name" value="malate_synt_A"/>
    <property type="match status" value="1"/>
</dbReference>